<keyword evidence="8" id="KW-1278">Translocase</keyword>
<comment type="subcellular location">
    <subcellularLocation>
        <location evidence="15">Cell membrane</location>
        <topology evidence="15">Multi-pass membrane protein</topology>
    </subcellularLocation>
    <subcellularLocation>
        <location evidence="2">Membrane</location>
        <topology evidence="2">Multi-pass membrane protein</topology>
    </subcellularLocation>
</comment>
<evidence type="ECO:0000259" key="20">
    <source>
        <dbReference type="PROSITE" id="PS50999"/>
    </source>
</evidence>
<evidence type="ECO:0000256" key="15">
    <source>
        <dbReference type="RuleBase" id="RU000456"/>
    </source>
</evidence>
<evidence type="ECO:0000256" key="3">
    <source>
        <dbReference type="ARBA" id="ARBA00007866"/>
    </source>
</evidence>
<evidence type="ECO:0000256" key="5">
    <source>
        <dbReference type="ARBA" id="ARBA00022660"/>
    </source>
</evidence>
<dbReference type="GO" id="GO:0042773">
    <property type="term" value="P:ATP synthesis coupled electron transport"/>
    <property type="evidence" value="ECO:0007669"/>
    <property type="project" value="TreeGrafter"/>
</dbReference>
<dbReference type="Gene3D" id="2.60.40.420">
    <property type="entry name" value="Cupredoxins - blue copper proteins"/>
    <property type="match status" value="1"/>
</dbReference>
<dbReference type="PROSITE" id="PS50857">
    <property type="entry name" value="COX2_CUA"/>
    <property type="match status" value="1"/>
</dbReference>
<evidence type="ECO:0000256" key="18">
    <source>
        <dbReference type="SAM" id="Phobius"/>
    </source>
</evidence>
<dbReference type="InterPro" id="IPR036257">
    <property type="entry name" value="Cyt_c_oxidase_su2_TM_sf"/>
</dbReference>
<dbReference type="InterPro" id="IPR011759">
    <property type="entry name" value="Cyt_c_oxidase_su2_TM_dom"/>
</dbReference>
<accession>A0A369TE23</accession>
<dbReference type="SUPFAM" id="SSF49503">
    <property type="entry name" value="Cupredoxins"/>
    <property type="match status" value="1"/>
</dbReference>
<organism evidence="21 22">
    <name type="scientific">Ferruginivarius sediminum</name>
    <dbReference type="NCBI Taxonomy" id="2661937"/>
    <lineage>
        <taxon>Bacteria</taxon>
        <taxon>Pseudomonadati</taxon>
        <taxon>Pseudomonadota</taxon>
        <taxon>Alphaproteobacteria</taxon>
        <taxon>Rhodospirillales</taxon>
        <taxon>Rhodospirillaceae</taxon>
        <taxon>Ferruginivarius</taxon>
    </lineage>
</organism>
<feature type="domain" description="Cytochrome oxidase subunit II transmembrane region profile" evidence="20">
    <location>
        <begin position="41"/>
        <end position="136"/>
    </location>
</feature>
<reference evidence="21 22" key="1">
    <citation type="submission" date="2018-07" db="EMBL/GenBank/DDBJ databases">
        <title>Venubactetium sediminum gen. nov., sp. nov., isolated from a marine solar saltern.</title>
        <authorList>
            <person name="Wang S."/>
        </authorList>
    </citation>
    <scope>NUCLEOTIDE SEQUENCE [LARGE SCALE GENOMIC DNA]</scope>
    <source>
        <strain evidence="21 22">WD2A32</strain>
    </source>
</reference>
<keyword evidence="9 15" id="KW-0249">Electron transport</keyword>
<dbReference type="CDD" id="cd13912">
    <property type="entry name" value="CcO_II_C"/>
    <property type="match status" value="1"/>
</dbReference>
<dbReference type="InterPro" id="IPR014222">
    <property type="entry name" value="Cyt_c_oxidase_su2"/>
</dbReference>
<keyword evidence="22" id="KW-1185">Reference proteome</keyword>
<keyword evidence="12 18" id="KW-0472">Membrane</keyword>
<proteinExistence type="inferred from homology"/>
<dbReference type="EMBL" id="QPMH01000002">
    <property type="protein sequence ID" value="RDD63520.1"/>
    <property type="molecule type" value="Genomic_DNA"/>
</dbReference>
<evidence type="ECO:0000259" key="19">
    <source>
        <dbReference type="PROSITE" id="PS50857"/>
    </source>
</evidence>
<evidence type="ECO:0000256" key="14">
    <source>
        <dbReference type="ARBA" id="ARBA00047816"/>
    </source>
</evidence>
<dbReference type="PANTHER" id="PTHR22888:SF9">
    <property type="entry name" value="CYTOCHROME C OXIDASE SUBUNIT 2"/>
    <property type="match status" value="1"/>
</dbReference>
<evidence type="ECO:0000256" key="12">
    <source>
        <dbReference type="ARBA" id="ARBA00023136"/>
    </source>
</evidence>
<dbReference type="FunFam" id="2.60.40.420:FF:000001">
    <property type="entry name" value="Cytochrome c oxidase subunit 2"/>
    <property type="match status" value="1"/>
</dbReference>
<evidence type="ECO:0000256" key="6">
    <source>
        <dbReference type="ARBA" id="ARBA00022692"/>
    </source>
</evidence>
<dbReference type="GO" id="GO:0005507">
    <property type="term" value="F:copper ion binding"/>
    <property type="evidence" value="ECO:0007669"/>
    <property type="project" value="InterPro"/>
</dbReference>
<dbReference type="Proteomes" id="UP000253941">
    <property type="component" value="Unassembled WGS sequence"/>
</dbReference>
<dbReference type="InterPro" id="IPR002429">
    <property type="entry name" value="CcO_II-like_C"/>
</dbReference>
<dbReference type="EC" id="7.1.1.9" evidence="16"/>
<dbReference type="Pfam" id="PF00116">
    <property type="entry name" value="COX2"/>
    <property type="match status" value="1"/>
</dbReference>
<evidence type="ECO:0000256" key="4">
    <source>
        <dbReference type="ARBA" id="ARBA00022448"/>
    </source>
</evidence>
<dbReference type="GO" id="GO:0004129">
    <property type="term" value="F:cytochrome-c oxidase activity"/>
    <property type="evidence" value="ECO:0007669"/>
    <property type="project" value="UniProtKB-EC"/>
</dbReference>
<dbReference type="Pfam" id="PF02790">
    <property type="entry name" value="COX2_TM"/>
    <property type="match status" value="1"/>
</dbReference>
<evidence type="ECO:0000256" key="2">
    <source>
        <dbReference type="ARBA" id="ARBA00004141"/>
    </source>
</evidence>
<sequence>MTMLKGIAGQLGLGRFAALAGMLAVGLTLLTDPALAADTGKPEPWQMGLQAPASPVMEQVQAFHNLLLVIITAIVIFVLGLLLFVCFRFNEKANPNPSKTTHNTLIEIVWTAVPVIILVVIAIPSFKLLYYEDVVVDSEMTIKAIGRQWYWSYEYPDHGGFQFDSFLIPDDQIDPSKGQIRQLSTDTQVVLPVDTNVRILVTASDVLHSFALPAFGIKTDAIPGQLNETWVRINEPGTYYGQCSELCGVGHADMPIMVKAVPKDEFSDWIETKQAEFGIDQPDERRLAKADKADKADKAE</sequence>
<keyword evidence="4 15" id="KW-0813">Transport</keyword>
<dbReference type="PANTHER" id="PTHR22888">
    <property type="entry name" value="CYTOCHROME C OXIDASE, SUBUNIT II"/>
    <property type="match status" value="1"/>
</dbReference>
<keyword evidence="11 16" id="KW-0186">Copper</keyword>
<keyword evidence="6 15" id="KW-0812">Transmembrane</keyword>
<evidence type="ECO:0000256" key="10">
    <source>
        <dbReference type="ARBA" id="ARBA00022989"/>
    </source>
</evidence>
<dbReference type="InterPro" id="IPR008972">
    <property type="entry name" value="Cupredoxin"/>
</dbReference>
<feature type="transmembrane region" description="Helical" evidence="18">
    <location>
        <begin position="108"/>
        <end position="130"/>
    </location>
</feature>
<dbReference type="AlphaFoldDB" id="A0A369TE23"/>
<keyword evidence="10 18" id="KW-1133">Transmembrane helix</keyword>
<feature type="region of interest" description="Disordered" evidence="17">
    <location>
        <begin position="280"/>
        <end position="300"/>
    </location>
</feature>
<dbReference type="PROSITE" id="PS50999">
    <property type="entry name" value="COX2_TM"/>
    <property type="match status" value="1"/>
</dbReference>
<feature type="compositionally biased region" description="Basic and acidic residues" evidence="17">
    <location>
        <begin position="282"/>
        <end position="300"/>
    </location>
</feature>
<comment type="cofactor">
    <cofactor evidence="1">
        <name>heme</name>
        <dbReference type="ChEBI" id="CHEBI:30413"/>
    </cofactor>
</comment>
<evidence type="ECO:0000313" key="21">
    <source>
        <dbReference type="EMBL" id="RDD63520.1"/>
    </source>
</evidence>
<evidence type="ECO:0000256" key="9">
    <source>
        <dbReference type="ARBA" id="ARBA00022982"/>
    </source>
</evidence>
<feature type="transmembrane region" description="Helical" evidence="18">
    <location>
        <begin position="66"/>
        <end position="87"/>
    </location>
</feature>
<dbReference type="InterPro" id="IPR034210">
    <property type="entry name" value="CcO_II_C"/>
</dbReference>
<evidence type="ECO:0000256" key="8">
    <source>
        <dbReference type="ARBA" id="ARBA00022967"/>
    </source>
</evidence>
<dbReference type="Gene3D" id="1.10.287.90">
    <property type="match status" value="1"/>
</dbReference>
<evidence type="ECO:0000256" key="16">
    <source>
        <dbReference type="RuleBase" id="RU004024"/>
    </source>
</evidence>
<comment type="catalytic activity">
    <reaction evidence="14 16">
        <text>4 Fe(II)-[cytochrome c] + O2 + 8 H(+)(in) = 4 Fe(III)-[cytochrome c] + 2 H2O + 4 H(+)(out)</text>
        <dbReference type="Rhea" id="RHEA:11436"/>
        <dbReference type="Rhea" id="RHEA-COMP:10350"/>
        <dbReference type="Rhea" id="RHEA-COMP:14399"/>
        <dbReference type="ChEBI" id="CHEBI:15377"/>
        <dbReference type="ChEBI" id="CHEBI:15378"/>
        <dbReference type="ChEBI" id="CHEBI:15379"/>
        <dbReference type="ChEBI" id="CHEBI:29033"/>
        <dbReference type="ChEBI" id="CHEBI:29034"/>
        <dbReference type="EC" id="7.1.1.9"/>
    </reaction>
</comment>
<keyword evidence="21" id="KW-0560">Oxidoreductase</keyword>
<protein>
    <recommendedName>
        <fullName evidence="16">Cytochrome c oxidase subunit 2</fullName>
        <ecNumber evidence="16">7.1.1.9</ecNumber>
    </recommendedName>
</protein>
<dbReference type="PROSITE" id="PS00078">
    <property type="entry name" value="COX2"/>
    <property type="match status" value="1"/>
</dbReference>
<dbReference type="RefSeq" id="WP_114580775.1">
    <property type="nucleotide sequence ID" value="NZ_QPMH01000002.1"/>
</dbReference>
<comment type="function">
    <text evidence="13 16">Subunits I and II form the functional core of the enzyme complex. Electrons originating in cytochrome c are transferred via heme a and Cu(A) to the binuclear center formed by heme a3 and Cu(B).</text>
</comment>
<gene>
    <name evidence="21" type="primary">coxB</name>
    <name evidence="21" type="ORF">DRB17_03510</name>
</gene>
<dbReference type="PRINTS" id="PR01166">
    <property type="entry name" value="CYCOXIDASEII"/>
</dbReference>
<evidence type="ECO:0000256" key="11">
    <source>
        <dbReference type="ARBA" id="ARBA00023008"/>
    </source>
</evidence>
<dbReference type="InterPro" id="IPR045187">
    <property type="entry name" value="CcO_II"/>
</dbReference>
<evidence type="ECO:0000256" key="17">
    <source>
        <dbReference type="SAM" id="MobiDB-lite"/>
    </source>
</evidence>
<dbReference type="InterPro" id="IPR001505">
    <property type="entry name" value="Copper_CuA"/>
</dbReference>
<evidence type="ECO:0000256" key="7">
    <source>
        <dbReference type="ARBA" id="ARBA00022723"/>
    </source>
</evidence>
<keyword evidence="5 15" id="KW-0679">Respiratory chain</keyword>
<feature type="domain" description="Cytochrome oxidase subunit II copper A binding" evidence="19">
    <location>
        <begin position="137"/>
        <end position="272"/>
    </location>
</feature>
<evidence type="ECO:0000256" key="1">
    <source>
        <dbReference type="ARBA" id="ARBA00001971"/>
    </source>
</evidence>
<dbReference type="GO" id="GO:0016491">
    <property type="term" value="F:oxidoreductase activity"/>
    <property type="evidence" value="ECO:0007669"/>
    <property type="project" value="UniProtKB-KW"/>
</dbReference>
<keyword evidence="7 16" id="KW-0479">Metal-binding</keyword>
<comment type="cofactor">
    <cofactor evidence="16">
        <name>Cu cation</name>
        <dbReference type="ChEBI" id="CHEBI:23378"/>
    </cofactor>
    <text evidence="16">Binds a copper A center.</text>
</comment>
<dbReference type="NCBIfam" id="TIGR02866">
    <property type="entry name" value="CoxB"/>
    <property type="match status" value="1"/>
</dbReference>
<comment type="caution">
    <text evidence="21">The sequence shown here is derived from an EMBL/GenBank/DDBJ whole genome shotgun (WGS) entry which is preliminary data.</text>
</comment>
<evidence type="ECO:0000313" key="22">
    <source>
        <dbReference type="Proteomes" id="UP000253941"/>
    </source>
</evidence>
<dbReference type="GO" id="GO:0005886">
    <property type="term" value="C:plasma membrane"/>
    <property type="evidence" value="ECO:0007669"/>
    <property type="project" value="UniProtKB-SubCell"/>
</dbReference>
<evidence type="ECO:0000256" key="13">
    <source>
        <dbReference type="ARBA" id="ARBA00024688"/>
    </source>
</evidence>
<name>A0A369TE23_9PROT</name>
<dbReference type="SUPFAM" id="SSF81464">
    <property type="entry name" value="Cytochrome c oxidase subunit II-like, transmembrane region"/>
    <property type="match status" value="1"/>
</dbReference>
<comment type="similarity">
    <text evidence="3 15">Belongs to the cytochrome c oxidase subunit 2 family.</text>
</comment>